<dbReference type="AlphaFoldDB" id="A0A1L9RMZ5"/>
<dbReference type="Gene3D" id="3.40.50.1000">
    <property type="entry name" value="HAD superfamily/HAD-like"/>
    <property type="match status" value="1"/>
</dbReference>
<dbReference type="Pfam" id="PF01266">
    <property type="entry name" value="DAO"/>
    <property type="match status" value="1"/>
</dbReference>
<dbReference type="PANTHER" id="PTHR13847">
    <property type="entry name" value="SARCOSINE DEHYDROGENASE-RELATED"/>
    <property type="match status" value="1"/>
</dbReference>
<dbReference type="InterPro" id="IPR006076">
    <property type="entry name" value="FAD-dep_OxRdtase"/>
</dbReference>
<accession>A0A1L9RMZ5</accession>
<dbReference type="InterPro" id="IPR036412">
    <property type="entry name" value="HAD-like_sf"/>
</dbReference>
<dbReference type="VEuPathDB" id="FungiDB:ASPWEDRAFT_58235"/>
<dbReference type="Gene3D" id="1.10.150.240">
    <property type="entry name" value="Putative phosphatase, domain 2"/>
    <property type="match status" value="1"/>
</dbReference>
<gene>
    <name evidence="2" type="ORF">ASPWEDRAFT_58235</name>
</gene>
<dbReference type="GO" id="GO:0005737">
    <property type="term" value="C:cytoplasm"/>
    <property type="evidence" value="ECO:0007669"/>
    <property type="project" value="TreeGrafter"/>
</dbReference>
<evidence type="ECO:0000313" key="3">
    <source>
        <dbReference type="Proteomes" id="UP000184383"/>
    </source>
</evidence>
<evidence type="ECO:0000259" key="1">
    <source>
        <dbReference type="Pfam" id="PF01266"/>
    </source>
</evidence>
<reference evidence="3" key="1">
    <citation type="journal article" date="2017" name="Genome Biol.">
        <title>Comparative genomics reveals high biological diversity and specific adaptations in the industrially and medically important fungal genus Aspergillus.</title>
        <authorList>
            <person name="de Vries R.P."/>
            <person name="Riley R."/>
            <person name="Wiebenga A."/>
            <person name="Aguilar-Osorio G."/>
            <person name="Amillis S."/>
            <person name="Uchima C.A."/>
            <person name="Anderluh G."/>
            <person name="Asadollahi M."/>
            <person name="Askin M."/>
            <person name="Barry K."/>
            <person name="Battaglia E."/>
            <person name="Bayram O."/>
            <person name="Benocci T."/>
            <person name="Braus-Stromeyer S.A."/>
            <person name="Caldana C."/>
            <person name="Canovas D."/>
            <person name="Cerqueira G.C."/>
            <person name="Chen F."/>
            <person name="Chen W."/>
            <person name="Choi C."/>
            <person name="Clum A."/>
            <person name="Dos Santos R.A."/>
            <person name="Damasio A.R."/>
            <person name="Diallinas G."/>
            <person name="Emri T."/>
            <person name="Fekete E."/>
            <person name="Flipphi M."/>
            <person name="Freyberg S."/>
            <person name="Gallo A."/>
            <person name="Gournas C."/>
            <person name="Habgood R."/>
            <person name="Hainaut M."/>
            <person name="Harispe M.L."/>
            <person name="Henrissat B."/>
            <person name="Hilden K.S."/>
            <person name="Hope R."/>
            <person name="Hossain A."/>
            <person name="Karabika E."/>
            <person name="Karaffa L."/>
            <person name="Karanyi Z."/>
            <person name="Krasevec N."/>
            <person name="Kuo A."/>
            <person name="Kusch H."/>
            <person name="LaButti K."/>
            <person name="Lagendijk E.L."/>
            <person name="Lapidus A."/>
            <person name="Levasseur A."/>
            <person name="Lindquist E."/>
            <person name="Lipzen A."/>
            <person name="Logrieco A.F."/>
            <person name="MacCabe A."/>
            <person name="Maekelae M.R."/>
            <person name="Malavazi I."/>
            <person name="Melin P."/>
            <person name="Meyer V."/>
            <person name="Mielnichuk N."/>
            <person name="Miskei M."/>
            <person name="Molnar A.P."/>
            <person name="Mule G."/>
            <person name="Ngan C.Y."/>
            <person name="Orejas M."/>
            <person name="Orosz E."/>
            <person name="Ouedraogo J.P."/>
            <person name="Overkamp K.M."/>
            <person name="Park H.-S."/>
            <person name="Perrone G."/>
            <person name="Piumi F."/>
            <person name="Punt P.J."/>
            <person name="Ram A.F."/>
            <person name="Ramon A."/>
            <person name="Rauscher S."/>
            <person name="Record E."/>
            <person name="Riano-Pachon D.M."/>
            <person name="Robert V."/>
            <person name="Roehrig J."/>
            <person name="Ruller R."/>
            <person name="Salamov A."/>
            <person name="Salih N.S."/>
            <person name="Samson R.A."/>
            <person name="Sandor E."/>
            <person name="Sanguinetti M."/>
            <person name="Schuetze T."/>
            <person name="Sepcic K."/>
            <person name="Shelest E."/>
            <person name="Sherlock G."/>
            <person name="Sophianopoulou V."/>
            <person name="Squina F.M."/>
            <person name="Sun H."/>
            <person name="Susca A."/>
            <person name="Todd R.B."/>
            <person name="Tsang A."/>
            <person name="Unkles S.E."/>
            <person name="van de Wiele N."/>
            <person name="van Rossen-Uffink D."/>
            <person name="Oliveira J.V."/>
            <person name="Vesth T.C."/>
            <person name="Visser J."/>
            <person name="Yu J.-H."/>
            <person name="Zhou M."/>
            <person name="Andersen M.R."/>
            <person name="Archer D.B."/>
            <person name="Baker S.E."/>
            <person name="Benoit I."/>
            <person name="Brakhage A.A."/>
            <person name="Braus G.H."/>
            <person name="Fischer R."/>
            <person name="Frisvad J.C."/>
            <person name="Goldman G.H."/>
            <person name="Houbraken J."/>
            <person name="Oakley B."/>
            <person name="Pocsi I."/>
            <person name="Scazzocchio C."/>
            <person name="Seiboth B."/>
            <person name="vanKuyk P.A."/>
            <person name="Wortman J."/>
            <person name="Dyer P.S."/>
            <person name="Grigoriev I.V."/>
        </authorList>
    </citation>
    <scope>NUCLEOTIDE SEQUENCE [LARGE SCALE GENOMIC DNA]</scope>
    <source>
        <strain evidence="3">DTO 134E9</strain>
    </source>
</reference>
<protein>
    <recommendedName>
        <fullName evidence="1">FAD dependent oxidoreductase domain-containing protein</fullName>
    </recommendedName>
</protein>
<organism evidence="2 3">
    <name type="scientific">Aspergillus wentii DTO 134E9</name>
    <dbReference type="NCBI Taxonomy" id="1073089"/>
    <lineage>
        <taxon>Eukaryota</taxon>
        <taxon>Fungi</taxon>
        <taxon>Dikarya</taxon>
        <taxon>Ascomycota</taxon>
        <taxon>Pezizomycotina</taxon>
        <taxon>Eurotiomycetes</taxon>
        <taxon>Eurotiomycetidae</taxon>
        <taxon>Eurotiales</taxon>
        <taxon>Aspergillaceae</taxon>
        <taxon>Aspergillus</taxon>
        <taxon>Aspergillus subgen. Cremei</taxon>
    </lineage>
</organism>
<dbReference type="EMBL" id="KV878211">
    <property type="protein sequence ID" value="OJJ36284.1"/>
    <property type="molecule type" value="Genomic_DNA"/>
</dbReference>
<feature type="domain" description="FAD dependent oxidoreductase" evidence="1">
    <location>
        <begin position="282"/>
        <end position="661"/>
    </location>
</feature>
<dbReference type="PANTHER" id="PTHR13847:SF279">
    <property type="entry name" value="FAD DEPENDENT OXIDOREDUCTASE DOMAIN-CONTAINING PROTEIN-RELATED"/>
    <property type="match status" value="1"/>
</dbReference>
<dbReference type="InterPro" id="IPR023198">
    <property type="entry name" value="PGP-like_dom2"/>
</dbReference>
<dbReference type="Proteomes" id="UP000184383">
    <property type="component" value="Unassembled WGS sequence"/>
</dbReference>
<dbReference type="OrthoDB" id="429143at2759"/>
<dbReference type="SUPFAM" id="SSF56784">
    <property type="entry name" value="HAD-like"/>
    <property type="match status" value="1"/>
</dbReference>
<name>A0A1L9RMZ5_ASPWE</name>
<dbReference type="STRING" id="1073089.A0A1L9RMZ5"/>
<dbReference type="GeneID" id="63754217"/>
<evidence type="ECO:0000313" key="2">
    <source>
        <dbReference type="EMBL" id="OJJ36284.1"/>
    </source>
</evidence>
<proteinExistence type="predicted"/>
<dbReference type="InterPro" id="IPR023214">
    <property type="entry name" value="HAD_sf"/>
</dbReference>
<dbReference type="SUPFAM" id="SSF51905">
    <property type="entry name" value="FAD/NAD(P)-binding domain"/>
    <property type="match status" value="1"/>
</dbReference>
<keyword evidence="3" id="KW-1185">Reference proteome</keyword>
<dbReference type="Pfam" id="PF00702">
    <property type="entry name" value="Hydrolase"/>
    <property type="match status" value="1"/>
</dbReference>
<dbReference type="RefSeq" id="XP_040689960.1">
    <property type="nucleotide sequence ID" value="XM_040838369.1"/>
</dbReference>
<sequence length="705" mass="77955">MSSKNVVFDVVGTLVSYDRVFAGIDTRLGSRLTAEGIKPWLLGYTWIECAEREYTYLSMSGKYVPFADVFRALFYRMLWMAGIQEPRAFATSDDLEYIMEEYKKLEMRPGAKECIQKLRDAGFTVWGFTAGDLVRVGGYFAHAGIELAAENLLSCDSQGLGKPDPAAYKPLLDRLIAENDGKKPWFAAAHMWDVSAARRAGFKGAYCTIWEKEPLHELFGDMDAIDDTLPGMADKIIAAQSAENINMAKHTPVPNGTTSFWRDSPLPFDNHQSTEHLPETCDIVVIGAGYAGASIVHHILNQTDAASKPSIVILEARQACSGATGRNGGHMKPDSYNGISRLAAEYGVDAAAEVAAFENKHVHFLKDFVDKEGIDCDYVVTKALDVHLSETHCNKVKDGRDRLVASGCRPTRDVGYIDTNEAEEKSGVKGAVGCFTYDAGHLWPYKFVLHLLNKAVTHGVNLQTNTPVSQISASAASSPCRWTVETPRGPLTTKDVIFATNAYTSALAHQYKNKIIPVRGTCSRIVVPKEASVPRLTNTYTLRWNSWDYDYLIPRDDGSIVVGGARSAFIHDLDNWYNVSDDSRVLQPAARYFDGYMQRNFKGWENSNAYTDRVWTGIMGYSSDGLPHIGKVPGREGQYIIAGFTGHGMPEIFLAAEGVAKMVVKGVEFERTGLPRLFESTQSRLDDSRNSILDNVPMVVLEPRL</sequence>
<dbReference type="Gene3D" id="3.50.50.60">
    <property type="entry name" value="FAD/NAD(P)-binding domain"/>
    <property type="match status" value="1"/>
</dbReference>
<dbReference type="InterPro" id="IPR036188">
    <property type="entry name" value="FAD/NAD-bd_sf"/>
</dbReference>
<dbReference type="Gene3D" id="3.30.9.10">
    <property type="entry name" value="D-Amino Acid Oxidase, subunit A, domain 2"/>
    <property type="match status" value="1"/>
</dbReference>